<dbReference type="AlphaFoldDB" id="A0A813A943"/>
<accession>A0A813A943</accession>
<keyword evidence="2" id="KW-1185">Reference proteome</keyword>
<comment type="caution">
    <text evidence="1">The sequence shown here is derived from an EMBL/GenBank/DDBJ whole genome shotgun (WGS) entry which is preliminary data.</text>
</comment>
<evidence type="ECO:0000313" key="2">
    <source>
        <dbReference type="Proteomes" id="UP000601435"/>
    </source>
</evidence>
<evidence type="ECO:0000313" key="1">
    <source>
        <dbReference type="EMBL" id="CAE7860445.1"/>
    </source>
</evidence>
<reference evidence="1" key="1">
    <citation type="submission" date="2021-02" db="EMBL/GenBank/DDBJ databases">
        <authorList>
            <person name="Dougan E. K."/>
            <person name="Rhodes N."/>
            <person name="Thang M."/>
            <person name="Chan C."/>
        </authorList>
    </citation>
    <scope>NUCLEOTIDE SEQUENCE</scope>
</reference>
<feature type="non-terminal residue" evidence="1">
    <location>
        <position position="71"/>
    </location>
</feature>
<protein>
    <submittedName>
        <fullName evidence="1">Uncharacterized protein</fullName>
    </submittedName>
</protein>
<organism evidence="1 2">
    <name type="scientific">Symbiodinium necroappetens</name>
    <dbReference type="NCBI Taxonomy" id="1628268"/>
    <lineage>
        <taxon>Eukaryota</taxon>
        <taxon>Sar</taxon>
        <taxon>Alveolata</taxon>
        <taxon>Dinophyceae</taxon>
        <taxon>Suessiales</taxon>
        <taxon>Symbiodiniaceae</taxon>
        <taxon>Symbiodinium</taxon>
    </lineage>
</organism>
<sequence>MDDDEILEDISYLTGRGLDGYRPLQRAVQEAEGAPWIARIHLNSAVMTGNITTLRYLVDEVGVKTLNTERK</sequence>
<gene>
    <name evidence="1" type="ORF">SNEC2469_LOCUS27229</name>
</gene>
<proteinExistence type="predicted"/>
<dbReference type="EMBL" id="CAJNJA010056919">
    <property type="protein sequence ID" value="CAE7860445.1"/>
    <property type="molecule type" value="Genomic_DNA"/>
</dbReference>
<dbReference type="OrthoDB" id="420277at2759"/>
<name>A0A813A943_9DINO</name>
<dbReference type="Proteomes" id="UP000601435">
    <property type="component" value="Unassembled WGS sequence"/>
</dbReference>